<sequence length="100" mass="10655">MPAPQALIDTIGHTHKFRVKVSKLNFTGKVQSITVTRIVSAEDLPPVPNPTEIPLAAEDEVALPTASVFDGSGFNAEGGTEGTSDMDESQKAKRPKRHAC</sequence>
<feature type="region of interest" description="Disordered" evidence="1">
    <location>
        <begin position="68"/>
        <end position="100"/>
    </location>
</feature>
<organism evidence="2">
    <name type="scientific">Brassica napus</name>
    <name type="common">Rape</name>
    <dbReference type="NCBI Taxonomy" id="3708"/>
    <lineage>
        <taxon>Eukaryota</taxon>
        <taxon>Viridiplantae</taxon>
        <taxon>Streptophyta</taxon>
        <taxon>Embryophyta</taxon>
        <taxon>Tracheophyta</taxon>
        <taxon>Spermatophyta</taxon>
        <taxon>Magnoliopsida</taxon>
        <taxon>eudicotyledons</taxon>
        <taxon>Gunneridae</taxon>
        <taxon>Pentapetalae</taxon>
        <taxon>rosids</taxon>
        <taxon>malvids</taxon>
        <taxon>Brassicales</taxon>
        <taxon>Brassicaceae</taxon>
        <taxon>Brassiceae</taxon>
        <taxon>Brassica</taxon>
    </lineage>
</organism>
<name>A0A816UTQ5_BRANA</name>
<dbReference type="Proteomes" id="UP001295469">
    <property type="component" value="Chromosome C08"/>
</dbReference>
<accession>A0A816UTQ5</accession>
<reference evidence="2" key="1">
    <citation type="submission" date="2021-01" db="EMBL/GenBank/DDBJ databases">
        <authorList>
            <consortium name="Genoscope - CEA"/>
            <person name="William W."/>
        </authorList>
    </citation>
    <scope>NUCLEOTIDE SEQUENCE</scope>
</reference>
<dbReference type="EMBL" id="HG994372">
    <property type="protein sequence ID" value="CAF2112349.1"/>
    <property type="molecule type" value="Genomic_DNA"/>
</dbReference>
<gene>
    <name evidence="2" type="ORF">DARMORV10_C08P32260.1</name>
</gene>
<proteinExistence type="predicted"/>
<dbReference type="AlphaFoldDB" id="A0A816UTQ5"/>
<protein>
    <submittedName>
        <fullName evidence="2">(rape) hypothetical protein</fullName>
    </submittedName>
</protein>
<evidence type="ECO:0000313" key="2">
    <source>
        <dbReference type="EMBL" id="CAF2112349.1"/>
    </source>
</evidence>
<evidence type="ECO:0000256" key="1">
    <source>
        <dbReference type="SAM" id="MobiDB-lite"/>
    </source>
</evidence>